<feature type="compositionally biased region" description="Basic residues" evidence="3">
    <location>
        <begin position="181"/>
        <end position="190"/>
    </location>
</feature>
<dbReference type="InterPro" id="IPR035979">
    <property type="entry name" value="RBD_domain_sf"/>
</dbReference>
<dbReference type="InParanoid" id="A0A317XUW8"/>
<feature type="compositionally biased region" description="Basic residues" evidence="3">
    <location>
        <begin position="125"/>
        <end position="136"/>
    </location>
</feature>
<dbReference type="PANTHER" id="PTHR48027">
    <property type="entry name" value="HETEROGENEOUS NUCLEAR RIBONUCLEOPROTEIN 87F-RELATED"/>
    <property type="match status" value="1"/>
</dbReference>
<dbReference type="SUPFAM" id="SSF54928">
    <property type="entry name" value="RNA-binding domain, RBD"/>
    <property type="match status" value="2"/>
</dbReference>
<reference evidence="5 6" key="1">
    <citation type="journal article" date="2018" name="Mol. Biol. Evol.">
        <title>Broad Genomic Sampling Reveals a Smut Pathogenic Ancestry of the Fungal Clade Ustilaginomycotina.</title>
        <authorList>
            <person name="Kijpornyongpan T."/>
            <person name="Mondo S.J."/>
            <person name="Barry K."/>
            <person name="Sandor L."/>
            <person name="Lee J."/>
            <person name="Lipzen A."/>
            <person name="Pangilinan J."/>
            <person name="LaButti K."/>
            <person name="Hainaut M."/>
            <person name="Henrissat B."/>
            <person name="Grigoriev I.V."/>
            <person name="Spatafora J.W."/>
            <person name="Aime M.C."/>
        </authorList>
    </citation>
    <scope>NUCLEOTIDE SEQUENCE [LARGE SCALE GENOMIC DNA]</scope>
    <source>
        <strain evidence="5 6">MCA 3645</strain>
    </source>
</reference>
<dbReference type="GO" id="GO:0003723">
    <property type="term" value="F:RNA binding"/>
    <property type="evidence" value="ECO:0007669"/>
    <property type="project" value="UniProtKB-UniRule"/>
</dbReference>
<dbReference type="InterPro" id="IPR012677">
    <property type="entry name" value="Nucleotide-bd_a/b_plait_sf"/>
</dbReference>
<organism evidence="5 6">
    <name type="scientific">Testicularia cyperi</name>
    <dbReference type="NCBI Taxonomy" id="1882483"/>
    <lineage>
        <taxon>Eukaryota</taxon>
        <taxon>Fungi</taxon>
        <taxon>Dikarya</taxon>
        <taxon>Basidiomycota</taxon>
        <taxon>Ustilaginomycotina</taxon>
        <taxon>Ustilaginomycetes</taxon>
        <taxon>Ustilaginales</taxon>
        <taxon>Anthracoideaceae</taxon>
        <taxon>Testicularia</taxon>
    </lineage>
</organism>
<dbReference type="OrthoDB" id="439808at2759"/>
<dbReference type="EMBL" id="KZ819189">
    <property type="protein sequence ID" value="PWZ01852.1"/>
    <property type="molecule type" value="Genomic_DNA"/>
</dbReference>
<dbReference type="Pfam" id="PF00076">
    <property type="entry name" value="RRM_1"/>
    <property type="match status" value="2"/>
</dbReference>
<evidence type="ECO:0000313" key="6">
    <source>
        <dbReference type="Proteomes" id="UP000246740"/>
    </source>
</evidence>
<sequence>MTDINQSAVDPVANTTGAGYQEAPASQAPGNPTAEDLSKVFAGNLAFATTEEELKNIFSEAGTVTNAQIITRGTRSLGYGFVTFSSESEAQKAISTLNKREIAGREISVESAKPQAVADAEKATKAKSKSRSRKSKSAGASGAAPRRARADEGEEGGAETGPDTEAEKADGENAANGPSKSAKRRQKKKAAAAAAAANGETTAASTTETNGTTTKAAKAPRAKREPKGLPKGEPSKTLVFVANLSFATTDETLKAAFTDYSVKSAHVVKRRVGNRSKGFGFVDFDSEAEQKRAIDSAQNKEIDGRQVTLSVAIQDDRANKDDAPAAAAADAPATEA</sequence>
<protein>
    <recommendedName>
        <fullName evidence="4">RRM domain-containing protein</fullName>
    </recommendedName>
</protein>
<dbReference type="Proteomes" id="UP000246740">
    <property type="component" value="Unassembled WGS sequence"/>
</dbReference>
<feature type="compositionally biased region" description="Basic and acidic residues" evidence="3">
    <location>
        <begin position="222"/>
        <end position="234"/>
    </location>
</feature>
<evidence type="ECO:0000256" key="2">
    <source>
        <dbReference type="PROSITE-ProRule" id="PRU00176"/>
    </source>
</evidence>
<feature type="compositionally biased region" description="Low complexity" evidence="3">
    <location>
        <begin position="191"/>
        <end position="219"/>
    </location>
</feature>
<feature type="region of interest" description="Disordered" evidence="3">
    <location>
        <begin position="314"/>
        <end position="336"/>
    </location>
</feature>
<feature type="compositionally biased region" description="Polar residues" evidence="3">
    <location>
        <begin position="1"/>
        <end position="18"/>
    </location>
</feature>
<keyword evidence="6" id="KW-1185">Reference proteome</keyword>
<feature type="domain" description="RRM" evidence="4">
    <location>
        <begin position="237"/>
        <end position="314"/>
    </location>
</feature>
<dbReference type="PROSITE" id="PS50102">
    <property type="entry name" value="RRM"/>
    <property type="match status" value="2"/>
</dbReference>
<feature type="compositionally biased region" description="Low complexity" evidence="3">
    <location>
        <begin position="324"/>
        <end position="336"/>
    </location>
</feature>
<dbReference type="InterPro" id="IPR052462">
    <property type="entry name" value="SLIRP/GR-RBP-like"/>
</dbReference>
<feature type="region of interest" description="Disordered" evidence="3">
    <location>
        <begin position="1"/>
        <end position="32"/>
    </location>
</feature>
<keyword evidence="1 2" id="KW-0694">RNA-binding</keyword>
<dbReference type="AlphaFoldDB" id="A0A317XUW8"/>
<dbReference type="InterPro" id="IPR000504">
    <property type="entry name" value="RRM_dom"/>
</dbReference>
<dbReference type="Gene3D" id="3.30.70.330">
    <property type="match status" value="2"/>
</dbReference>
<feature type="domain" description="RRM" evidence="4">
    <location>
        <begin position="38"/>
        <end position="114"/>
    </location>
</feature>
<evidence type="ECO:0000256" key="1">
    <source>
        <dbReference type="ARBA" id="ARBA00022884"/>
    </source>
</evidence>
<evidence type="ECO:0000259" key="4">
    <source>
        <dbReference type="PROSITE" id="PS50102"/>
    </source>
</evidence>
<dbReference type="STRING" id="1882483.A0A317XUW8"/>
<name>A0A317XUW8_9BASI</name>
<dbReference type="FunCoup" id="A0A317XUW8">
    <property type="interactions" value="18"/>
</dbReference>
<feature type="region of interest" description="Disordered" evidence="3">
    <location>
        <begin position="110"/>
        <end position="236"/>
    </location>
</feature>
<dbReference type="SMART" id="SM00360">
    <property type="entry name" value="RRM"/>
    <property type="match status" value="2"/>
</dbReference>
<evidence type="ECO:0000313" key="5">
    <source>
        <dbReference type="EMBL" id="PWZ01852.1"/>
    </source>
</evidence>
<accession>A0A317XUW8</accession>
<proteinExistence type="predicted"/>
<evidence type="ECO:0000256" key="3">
    <source>
        <dbReference type="SAM" id="MobiDB-lite"/>
    </source>
</evidence>
<feature type="compositionally biased region" description="Basic and acidic residues" evidence="3">
    <location>
        <begin position="314"/>
        <end position="323"/>
    </location>
</feature>
<gene>
    <name evidence="5" type="ORF">BCV70DRAFT_198133</name>
</gene>